<dbReference type="Gene3D" id="3.40.710.10">
    <property type="entry name" value="DD-peptidase/beta-lactamase superfamily"/>
    <property type="match status" value="1"/>
</dbReference>
<feature type="domain" description="Glycosyl transferase family 51" evidence="19">
    <location>
        <begin position="72"/>
        <end position="247"/>
    </location>
</feature>
<evidence type="ECO:0000256" key="6">
    <source>
        <dbReference type="ARBA" id="ARBA00022670"/>
    </source>
</evidence>
<feature type="transmembrane region" description="Helical" evidence="17">
    <location>
        <begin position="30"/>
        <end position="50"/>
    </location>
</feature>
<dbReference type="InterPro" id="IPR050396">
    <property type="entry name" value="Glycosyltr_51/Transpeptidase"/>
</dbReference>
<dbReference type="PANTHER" id="PTHR32282:SF11">
    <property type="entry name" value="PENICILLIN-BINDING PROTEIN 1B"/>
    <property type="match status" value="1"/>
</dbReference>
<keyword evidence="8" id="KW-0808">Transferase</keyword>
<evidence type="ECO:0000256" key="3">
    <source>
        <dbReference type="ARBA" id="ARBA00007739"/>
    </source>
</evidence>
<accession>A0A1F7WLY1</accession>
<feature type="domain" description="Penicillin-binding protein transpeptidase" evidence="18">
    <location>
        <begin position="334"/>
        <end position="619"/>
    </location>
</feature>
<dbReference type="GO" id="GO:0008658">
    <property type="term" value="F:penicillin binding"/>
    <property type="evidence" value="ECO:0007669"/>
    <property type="project" value="InterPro"/>
</dbReference>
<evidence type="ECO:0000256" key="17">
    <source>
        <dbReference type="SAM" id="Phobius"/>
    </source>
</evidence>
<reference evidence="20 21" key="1">
    <citation type="journal article" date="2016" name="Nat. Commun.">
        <title>Thousands of microbial genomes shed light on interconnected biogeochemical processes in an aquifer system.</title>
        <authorList>
            <person name="Anantharaman K."/>
            <person name="Brown C.T."/>
            <person name="Hug L.A."/>
            <person name="Sharon I."/>
            <person name="Castelle C.J."/>
            <person name="Probst A.J."/>
            <person name="Thomas B.C."/>
            <person name="Singh A."/>
            <person name="Wilkins M.J."/>
            <person name="Karaoz U."/>
            <person name="Brodie E.L."/>
            <person name="Williams K.H."/>
            <person name="Hubbard S.S."/>
            <person name="Banfield J.F."/>
        </authorList>
    </citation>
    <scope>NUCLEOTIDE SEQUENCE [LARGE SCALE GENOMIC DNA]</scope>
</reference>
<dbReference type="GO" id="GO:0009002">
    <property type="term" value="F:serine-type D-Ala-D-Ala carboxypeptidase activity"/>
    <property type="evidence" value="ECO:0007669"/>
    <property type="project" value="UniProtKB-EC"/>
</dbReference>
<dbReference type="GO" id="GO:0006508">
    <property type="term" value="P:proteolysis"/>
    <property type="evidence" value="ECO:0007669"/>
    <property type="project" value="UniProtKB-KW"/>
</dbReference>
<keyword evidence="4" id="KW-1003">Cell membrane</keyword>
<proteinExistence type="inferred from homology"/>
<dbReference type="InterPro" id="IPR036950">
    <property type="entry name" value="PBP_transglycosylase"/>
</dbReference>
<evidence type="ECO:0000256" key="9">
    <source>
        <dbReference type="ARBA" id="ARBA00022801"/>
    </source>
</evidence>
<dbReference type="InterPro" id="IPR001264">
    <property type="entry name" value="Glyco_trans_51"/>
</dbReference>
<protein>
    <submittedName>
        <fullName evidence="20">Uncharacterized protein</fullName>
    </submittedName>
</protein>
<keyword evidence="6" id="KW-0645">Protease</keyword>
<evidence type="ECO:0000256" key="12">
    <source>
        <dbReference type="ARBA" id="ARBA00023136"/>
    </source>
</evidence>
<dbReference type="GO" id="GO:0009252">
    <property type="term" value="P:peptidoglycan biosynthetic process"/>
    <property type="evidence" value="ECO:0007669"/>
    <property type="project" value="UniProtKB-KW"/>
</dbReference>
<dbReference type="InterPro" id="IPR012338">
    <property type="entry name" value="Beta-lactam/transpept-like"/>
</dbReference>
<dbReference type="GO" id="GO:0030288">
    <property type="term" value="C:outer membrane-bounded periplasmic space"/>
    <property type="evidence" value="ECO:0007669"/>
    <property type="project" value="TreeGrafter"/>
</dbReference>
<evidence type="ECO:0000313" key="20">
    <source>
        <dbReference type="EMBL" id="OGM03852.1"/>
    </source>
</evidence>
<dbReference type="GO" id="GO:0005886">
    <property type="term" value="C:plasma membrane"/>
    <property type="evidence" value="ECO:0007669"/>
    <property type="project" value="UniProtKB-SubCell"/>
</dbReference>
<evidence type="ECO:0000256" key="11">
    <source>
        <dbReference type="ARBA" id="ARBA00022984"/>
    </source>
</evidence>
<evidence type="ECO:0000256" key="7">
    <source>
        <dbReference type="ARBA" id="ARBA00022676"/>
    </source>
</evidence>
<comment type="subcellular location">
    <subcellularLocation>
        <location evidence="1">Cell membrane</location>
    </subcellularLocation>
</comment>
<comment type="catalytic activity">
    <reaction evidence="15">
        <text>Preferential cleavage: (Ac)2-L-Lys-D-Ala-|-D-Ala. Also transpeptidation of peptidyl-alanyl moieties that are N-acyl substituents of D-alanine.</text>
        <dbReference type="EC" id="3.4.16.4"/>
    </reaction>
</comment>
<dbReference type="Pfam" id="PF00912">
    <property type="entry name" value="Transgly"/>
    <property type="match status" value="1"/>
</dbReference>
<keyword evidence="17" id="KW-1133">Transmembrane helix</keyword>
<dbReference type="Proteomes" id="UP000177091">
    <property type="component" value="Unassembled WGS sequence"/>
</dbReference>
<keyword evidence="14" id="KW-0961">Cell wall biogenesis/degradation</keyword>
<dbReference type="EMBL" id="MGFK01000028">
    <property type="protein sequence ID" value="OGM03852.1"/>
    <property type="molecule type" value="Genomic_DNA"/>
</dbReference>
<gene>
    <name evidence="20" type="ORF">A2112_01225</name>
</gene>
<evidence type="ECO:0000256" key="15">
    <source>
        <dbReference type="ARBA" id="ARBA00034000"/>
    </source>
</evidence>
<keyword evidence="5" id="KW-0121">Carboxypeptidase</keyword>
<evidence type="ECO:0000313" key="21">
    <source>
        <dbReference type="Proteomes" id="UP000177091"/>
    </source>
</evidence>
<keyword evidence="12 17" id="KW-0472">Membrane</keyword>
<dbReference type="InterPro" id="IPR023346">
    <property type="entry name" value="Lysozyme-like_dom_sf"/>
</dbReference>
<dbReference type="PANTHER" id="PTHR32282">
    <property type="entry name" value="BINDING PROTEIN TRANSPEPTIDASE, PUTATIVE-RELATED"/>
    <property type="match status" value="1"/>
</dbReference>
<evidence type="ECO:0000259" key="19">
    <source>
        <dbReference type="Pfam" id="PF00912"/>
    </source>
</evidence>
<comment type="catalytic activity">
    <reaction evidence="16">
        <text>[GlcNAc-(1-&gt;4)-Mur2Ac(oyl-L-Ala-gamma-D-Glu-L-Lys-D-Ala-D-Ala)](n)-di-trans,octa-cis-undecaprenyl diphosphate + beta-D-GlcNAc-(1-&gt;4)-Mur2Ac(oyl-L-Ala-gamma-D-Glu-L-Lys-D-Ala-D-Ala)-di-trans,octa-cis-undecaprenyl diphosphate = [GlcNAc-(1-&gt;4)-Mur2Ac(oyl-L-Ala-gamma-D-Glu-L-Lys-D-Ala-D-Ala)](n+1)-di-trans,octa-cis-undecaprenyl diphosphate + di-trans,octa-cis-undecaprenyl diphosphate + H(+)</text>
        <dbReference type="Rhea" id="RHEA:23708"/>
        <dbReference type="Rhea" id="RHEA-COMP:9602"/>
        <dbReference type="Rhea" id="RHEA-COMP:9603"/>
        <dbReference type="ChEBI" id="CHEBI:15378"/>
        <dbReference type="ChEBI" id="CHEBI:58405"/>
        <dbReference type="ChEBI" id="CHEBI:60033"/>
        <dbReference type="ChEBI" id="CHEBI:78435"/>
        <dbReference type="EC" id="2.4.99.28"/>
    </reaction>
</comment>
<keyword evidence="11" id="KW-0573">Peptidoglycan synthesis</keyword>
<keyword evidence="9" id="KW-0378">Hydrolase</keyword>
<evidence type="ECO:0000256" key="2">
    <source>
        <dbReference type="ARBA" id="ARBA00007090"/>
    </source>
</evidence>
<dbReference type="GO" id="GO:0008360">
    <property type="term" value="P:regulation of cell shape"/>
    <property type="evidence" value="ECO:0007669"/>
    <property type="project" value="UniProtKB-KW"/>
</dbReference>
<comment type="similarity">
    <text evidence="3">In the N-terminal section; belongs to the glycosyltransferase 51 family.</text>
</comment>
<evidence type="ECO:0000256" key="5">
    <source>
        <dbReference type="ARBA" id="ARBA00022645"/>
    </source>
</evidence>
<evidence type="ECO:0000256" key="4">
    <source>
        <dbReference type="ARBA" id="ARBA00022475"/>
    </source>
</evidence>
<evidence type="ECO:0000256" key="10">
    <source>
        <dbReference type="ARBA" id="ARBA00022960"/>
    </source>
</evidence>
<dbReference type="AlphaFoldDB" id="A0A1F7WLY1"/>
<comment type="similarity">
    <text evidence="2">In the C-terminal section; belongs to the transpeptidase family.</text>
</comment>
<keyword evidence="13" id="KW-0511">Multifunctional enzyme</keyword>
<evidence type="ECO:0000256" key="1">
    <source>
        <dbReference type="ARBA" id="ARBA00004236"/>
    </source>
</evidence>
<dbReference type="FunFam" id="1.10.3810.10:FF:000001">
    <property type="entry name" value="Penicillin-binding protein 1A"/>
    <property type="match status" value="1"/>
</dbReference>
<dbReference type="Gene3D" id="1.10.3810.10">
    <property type="entry name" value="Biosynthetic peptidoglycan transglycosylase-like"/>
    <property type="match status" value="1"/>
</dbReference>
<keyword evidence="10" id="KW-0133">Cell shape</keyword>
<keyword evidence="7" id="KW-0328">Glycosyltransferase</keyword>
<dbReference type="Pfam" id="PF00905">
    <property type="entry name" value="Transpeptidase"/>
    <property type="match status" value="1"/>
</dbReference>
<dbReference type="GO" id="GO:0071555">
    <property type="term" value="P:cell wall organization"/>
    <property type="evidence" value="ECO:0007669"/>
    <property type="project" value="UniProtKB-KW"/>
</dbReference>
<name>A0A1F7WLY1_9BACT</name>
<evidence type="ECO:0000256" key="14">
    <source>
        <dbReference type="ARBA" id="ARBA00023316"/>
    </source>
</evidence>
<comment type="caution">
    <text evidence="20">The sequence shown here is derived from an EMBL/GenBank/DDBJ whole genome shotgun (WGS) entry which is preliminary data.</text>
</comment>
<evidence type="ECO:0000256" key="13">
    <source>
        <dbReference type="ARBA" id="ARBA00023268"/>
    </source>
</evidence>
<evidence type="ECO:0000259" key="18">
    <source>
        <dbReference type="Pfam" id="PF00905"/>
    </source>
</evidence>
<evidence type="ECO:0000256" key="16">
    <source>
        <dbReference type="ARBA" id="ARBA00049902"/>
    </source>
</evidence>
<keyword evidence="17" id="KW-0812">Transmembrane</keyword>
<evidence type="ECO:0000256" key="8">
    <source>
        <dbReference type="ARBA" id="ARBA00022679"/>
    </source>
</evidence>
<dbReference type="InterPro" id="IPR001460">
    <property type="entry name" value="PCN-bd_Tpept"/>
</dbReference>
<dbReference type="SUPFAM" id="SSF56601">
    <property type="entry name" value="beta-lactamase/transpeptidase-like"/>
    <property type="match status" value="1"/>
</dbReference>
<organism evidence="20 21">
    <name type="scientific">Candidatus Woesebacteria bacterium GWA1_42_12</name>
    <dbReference type="NCBI Taxonomy" id="1802472"/>
    <lineage>
        <taxon>Bacteria</taxon>
        <taxon>Candidatus Woeseibacteriota</taxon>
    </lineage>
</organism>
<dbReference type="SUPFAM" id="SSF53955">
    <property type="entry name" value="Lysozyme-like"/>
    <property type="match status" value="1"/>
</dbReference>
<sequence>MAKKGKRRTKKVQKSLFRRLKLFFSERKRLKAIIFFGGVFGIFIWLFWGIPLPTTLTSQEYPVSTKLFDRNGKLIYEIFLDKRRTPIGLSDVPEYVKTSTIAIEDKDFYKHIGFSTTGIVRAAYNTVFKQKLQGGSTLTQQLVKNVLLSPERTVRRKIREFVLTLVVEAIYSKDAILEMYLNQIPYGSTAYGVESASELYFGKSARNLTLAEASLLAGLPQAPTRYSPFGAHPENAKGRQEVVLARMVEDGYITQEEADKAKGEELKYAEVEAPIAPHFALWVKEELAEKYGEAVVEQGGLRVHTTLDLDLQDFAQQAVATEVAKLKGNKVGNGAAVVTRPASGEILAMVGSKDYFAEDEDGKVNVILAKRQPGSSIKPLNYALALRDKKITPSTAIADVPTCFSVIGQPIYCPVNYDGSFHGLVQARFALGNSYNLPAVRVLALNGLENFVTFAKEMGITTFEDPSDYGLSLTLGGGEVRPYDMAVAFGVLANSGIKVPLISILKVENWNGKVLEEFDVGEIEGDRVLSSDVTFLVSHILHDNNARSQAFGESSFLNVRGHPEVSVKTGTTNDRRDNWTMGYTSQALVVSWVGNNDNSEMSGAVSGVSGASPIWNKIMQEVLGKAEDGFYNEVDEGHAWPDQPEGVIGRNVCATTGLIPPGPDDNPGCPTRFEYFLKDSLPAAGGEVRQDIQIDKTNGQLAFPDTLPEFIETQNHPVYTDPLGTLYCLDCPIASRSATIRYPR</sequence>
<dbReference type="GO" id="GO:0008955">
    <property type="term" value="F:peptidoglycan glycosyltransferase activity"/>
    <property type="evidence" value="ECO:0007669"/>
    <property type="project" value="UniProtKB-EC"/>
</dbReference>